<organism evidence="2 3">
    <name type="scientific">Sitophilus oryzae</name>
    <name type="common">Rice weevil</name>
    <name type="synonym">Curculio oryzae</name>
    <dbReference type="NCBI Taxonomy" id="7048"/>
    <lineage>
        <taxon>Eukaryota</taxon>
        <taxon>Metazoa</taxon>
        <taxon>Ecdysozoa</taxon>
        <taxon>Arthropoda</taxon>
        <taxon>Hexapoda</taxon>
        <taxon>Insecta</taxon>
        <taxon>Pterygota</taxon>
        <taxon>Neoptera</taxon>
        <taxon>Endopterygota</taxon>
        <taxon>Coleoptera</taxon>
        <taxon>Polyphaga</taxon>
        <taxon>Cucujiformia</taxon>
        <taxon>Curculionidae</taxon>
        <taxon>Dryophthorinae</taxon>
        <taxon>Sitophilus</taxon>
    </lineage>
</organism>
<gene>
    <name evidence="3" type="primary">LOC115883481</name>
</gene>
<proteinExistence type="predicted"/>
<feature type="region of interest" description="Disordered" evidence="1">
    <location>
        <begin position="150"/>
        <end position="180"/>
    </location>
</feature>
<feature type="region of interest" description="Disordered" evidence="1">
    <location>
        <begin position="194"/>
        <end position="213"/>
    </location>
</feature>
<name>A0A6J2Y441_SITOR</name>
<reference evidence="3" key="1">
    <citation type="submission" date="2025-08" db="UniProtKB">
        <authorList>
            <consortium name="RefSeq"/>
        </authorList>
    </citation>
    <scope>IDENTIFICATION</scope>
    <source>
        <tissue evidence="3">Gonads</tissue>
    </source>
</reference>
<protein>
    <submittedName>
        <fullName evidence="3">Uncharacterized protein LOC115883481</fullName>
    </submittedName>
</protein>
<evidence type="ECO:0000313" key="2">
    <source>
        <dbReference type="Proteomes" id="UP000504635"/>
    </source>
</evidence>
<sequence length="213" mass="24279">MTTIPCTLLIQSKDKFNFPTKMLFVVTKQLFSYGIKDISIKKNMVFVALTYTPKNTTLQKKIGNLPVRYARLKIDDEMELKMLEKAWHDYKFNLTDEEEPSNAVIANEKNIISMLCDRFAMLYLSPSSPTPPPQTSTSRQEISESEMTYIGDKNNSEDHHSSNSKKKRKHDGGDIKKNKKMAQFVDPIFIIEGEEGSYEGGGGGNSQESQRFF</sequence>
<dbReference type="Proteomes" id="UP000504635">
    <property type="component" value="Unplaced"/>
</dbReference>
<dbReference type="KEGG" id="soy:115883481"/>
<keyword evidence="2" id="KW-1185">Reference proteome</keyword>
<evidence type="ECO:0000313" key="3">
    <source>
        <dbReference type="RefSeq" id="XP_030757704.1"/>
    </source>
</evidence>
<dbReference type="RefSeq" id="XP_030757704.1">
    <property type="nucleotide sequence ID" value="XM_030901844.1"/>
</dbReference>
<accession>A0A6J2Y441</accession>
<dbReference type="InParanoid" id="A0A6J2Y441"/>
<dbReference type="AlphaFoldDB" id="A0A6J2Y441"/>
<dbReference type="GeneID" id="115883481"/>
<evidence type="ECO:0000256" key="1">
    <source>
        <dbReference type="SAM" id="MobiDB-lite"/>
    </source>
</evidence>